<dbReference type="GO" id="GO:0030246">
    <property type="term" value="F:carbohydrate binding"/>
    <property type="evidence" value="ECO:0007669"/>
    <property type="project" value="InterPro"/>
</dbReference>
<dbReference type="PROSITE" id="PS51766">
    <property type="entry name" value="DOCKERIN"/>
    <property type="match status" value="1"/>
</dbReference>
<dbReference type="InterPro" id="IPR050994">
    <property type="entry name" value="At_inactive_RLKs"/>
</dbReference>
<dbReference type="InterPro" id="IPR008965">
    <property type="entry name" value="CBM2/CBM3_carb-bd_dom_sf"/>
</dbReference>
<proteinExistence type="predicted"/>
<dbReference type="Gene3D" id="2.60.40.680">
    <property type="match status" value="1"/>
</dbReference>
<dbReference type="InterPro" id="IPR032675">
    <property type="entry name" value="LRR_dom_sf"/>
</dbReference>
<protein>
    <recommendedName>
        <fullName evidence="2">Dockerin domain-containing protein</fullName>
    </recommendedName>
</protein>
<dbReference type="CDD" id="cd14256">
    <property type="entry name" value="Dockerin_I"/>
    <property type="match status" value="1"/>
</dbReference>
<dbReference type="SUPFAM" id="SSF63446">
    <property type="entry name" value="Type I dockerin domain"/>
    <property type="match status" value="1"/>
</dbReference>
<sequence>MKRLKYILLVGLLLSNLTAWGQYDPPNPPEPAGSLRISLVAEPAEAGYFNCEKEVAVTEGESYYLYAYSRGDYRFVAWEQDGKVISTSPGFNYLMGSTDVTLTARFVYSPPSPPEPVIRHQLFLESDPVGAGSFNWSSGSTFAEGEQLYLRAYGNNGYKLAYWYRIEGADTLKLSTNASLDFTMGKEDVALKAKFVFDPYNPGEPSTPDEKYYYIQGYSTSVEQGGTVDFPVYLVNSGNVSGVAFDLVSDSNIVIDKEKVTLGNRCNAHTLQITENEGEKSLHFVVSGEQNIQGTSGVILNVSLMVSPQMTPGYYTIQFNNVVVTLPNGIEKELSTFSVRLNVTLAPKKMGPEDYAALCDMYHKMNGAGWYQPWNIDSDMIDGNNWRGVTFIDTHVSEINLNGRGVRGHIPPSVLSLSTLEQLDLSNNSLDWDVQDLADTLAKHAVEPTVSSLILNANRLRGDISVLADAFPGLETLNLSNNRFSELSRPLSDAIKSLSIYYQQVSVEEVQTMRLAVKQHFDLPTIFTYSHSGKNYKPVSSLDMYFEESGLYASASLRYDSGIYAMNWSDWRTPSGSRFLLRSNANDAYGSTIPWMVTFEKGDVNVDSAIDILDVQETLNYILGNSRYPFVYAAADVYEDSNLTVQDMVLIVNLVLEGAVPVTLSTADYMASSRSKMLPSARVCVEDGMLVMYSDVEVAAVDIVLNHCQQSQLRMLLNVNQFQSATKNKDGGVRLVIFSTSGEVMPAGRTVLAELSSKDPVVTYVDLADKEAQRIVSTVSPTGIHAGVSGEVSIYTVGNDVFVTLPVETERMTVDVIGMDGCPIDEKAFESPSAGTLKVVSNLVSGIYLLRVQLETNGSVVYKSQKVVISK</sequence>
<dbReference type="PANTHER" id="PTHR48010:SF55">
    <property type="entry name" value="OS01G0607900 PROTEIN"/>
    <property type="match status" value="1"/>
</dbReference>
<accession>A0A7J4XLQ9</accession>
<feature type="signal peptide" evidence="1">
    <location>
        <begin position="1"/>
        <end position="21"/>
    </location>
</feature>
<dbReference type="GO" id="GO:0000272">
    <property type="term" value="P:polysaccharide catabolic process"/>
    <property type="evidence" value="ECO:0007669"/>
    <property type="project" value="InterPro"/>
</dbReference>
<dbReference type="EMBL" id="VWMK01000004">
    <property type="protein sequence ID" value="KAA3767791.1"/>
    <property type="molecule type" value="Genomic_DNA"/>
</dbReference>
<reference evidence="3 4" key="1">
    <citation type="journal article" date="2019" name="Nat. Med.">
        <title>A library of human gut bacterial isolates paired with longitudinal multiomics data enables mechanistic microbiome research.</title>
        <authorList>
            <person name="Poyet M."/>
            <person name="Groussin M."/>
            <person name="Gibbons S.M."/>
            <person name="Avila-Pacheco J."/>
            <person name="Jiang X."/>
            <person name="Kearney S.M."/>
            <person name="Perrotta A.R."/>
            <person name="Berdy B."/>
            <person name="Zhao S."/>
            <person name="Lieberman T.D."/>
            <person name="Swanson P.K."/>
            <person name="Smith M."/>
            <person name="Roesemann S."/>
            <person name="Alexander J.E."/>
            <person name="Rich S.A."/>
            <person name="Livny J."/>
            <person name="Vlamakis H."/>
            <person name="Clish C."/>
            <person name="Bullock K."/>
            <person name="Deik A."/>
            <person name="Scott J."/>
            <person name="Pierce K.A."/>
            <person name="Xavier R.J."/>
            <person name="Alm E.J."/>
        </authorList>
    </citation>
    <scope>NUCLEOTIDE SEQUENCE [LARGE SCALE GENOMIC DNA]</scope>
    <source>
        <strain evidence="3 4">BIOML-A10</strain>
    </source>
</reference>
<dbReference type="PANTHER" id="PTHR48010">
    <property type="entry name" value="OS05G0588300 PROTEIN"/>
    <property type="match status" value="1"/>
</dbReference>
<feature type="chain" id="PRO_5029746557" description="Dockerin domain-containing protein" evidence="1">
    <location>
        <begin position="22"/>
        <end position="871"/>
    </location>
</feature>
<evidence type="ECO:0000313" key="4">
    <source>
        <dbReference type="Proteomes" id="UP000422221"/>
    </source>
</evidence>
<dbReference type="InterPro" id="IPR044060">
    <property type="entry name" value="Bacterial_rp_domain"/>
</dbReference>
<evidence type="ECO:0000259" key="2">
    <source>
        <dbReference type="PROSITE" id="PS51766"/>
    </source>
</evidence>
<dbReference type="AlphaFoldDB" id="A0A7J4XLQ9"/>
<keyword evidence="1" id="KW-0732">Signal</keyword>
<feature type="domain" description="Dockerin" evidence="2">
    <location>
        <begin position="597"/>
        <end position="662"/>
    </location>
</feature>
<dbReference type="Pfam" id="PF18998">
    <property type="entry name" value="Flg_new_2"/>
    <property type="match status" value="2"/>
</dbReference>
<dbReference type="SUPFAM" id="SSF52058">
    <property type="entry name" value="L domain-like"/>
    <property type="match status" value="1"/>
</dbReference>
<evidence type="ECO:0000313" key="3">
    <source>
        <dbReference type="EMBL" id="KAA3767791.1"/>
    </source>
</evidence>
<gene>
    <name evidence="3" type="ORF">F3F73_05150</name>
</gene>
<evidence type="ECO:0000256" key="1">
    <source>
        <dbReference type="SAM" id="SignalP"/>
    </source>
</evidence>
<name>A0A7J4XLQ9_9BACE</name>
<dbReference type="SUPFAM" id="SSF49384">
    <property type="entry name" value="Carbohydrate-binding domain"/>
    <property type="match status" value="1"/>
</dbReference>
<dbReference type="Proteomes" id="UP000422221">
    <property type="component" value="Unassembled WGS sequence"/>
</dbReference>
<dbReference type="InterPro" id="IPR036439">
    <property type="entry name" value="Dockerin_dom_sf"/>
</dbReference>
<organism evidence="3 4">
    <name type="scientific">Bacteroides salyersiae</name>
    <dbReference type="NCBI Taxonomy" id="291644"/>
    <lineage>
        <taxon>Bacteria</taxon>
        <taxon>Pseudomonadati</taxon>
        <taxon>Bacteroidota</taxon>
        <taxon>Bacteroidia</taxon>
        <taxon>Bacteroidales</taxon>
        <taxon>Bacteroidaceae</taxon>
        <taxon>Bacteroides</taxon>
    </lineage>
</organism>
<dbReference type="Gene3D" id="1.10.1330.10">
    <property type="entry name" value="Dockerin domain"/>
    <property type="match status" value="1"/>
</dbReference>
<dbReference type="RefSeq" id="WP_130058497.1">
    <property type="nucleotide sequence ID" value="NZ_JADNPJ010000019.1"/>
</dbReference>
<comment type="caution">
    <text evidence="3">The sequence shown here is derived from an EMBL/GenBank/DDBJ whole genome shotgun (WGS) entry which is preliminary data.</text>
</comment>
<dbReference type="InterPro" id="IPR016134">
    <property type="entry name" value="Dockerin_dom"/>
</dbReference>
<dbReference type="Gene3D" id="3.80.10.10">
    <property type="entry name" value="Ribonuclease Inhibitor"/>
    <property type="match status" value="2"/>
</dbReference>